<dbReference type="AlphaFoldDB" id="A0AAU9RHT5"/>
<keyword evidence="2" id="KW-1185">Reference proteome</keyword>
<evidence type="ECO:0000313" key="1">
    <source>
        <dbReference type="EMBL" id="CAH2043457.1"/>
    </source>
</evidence>
<gene>
    <name evidence="1" type="ORF">TAV2_LOCUS6099</name>
</gene>
<reference evidence="1 2" key="1">
    <citation type="submission" date="2022-03" db="EMBL/GenBank/DDBJ databases">
        <authorList>
            <person name="Nunn A."/>
            <person name="Chopra R."/>
            <person name="Nunn A."/>
            <person name="Contreras Garrido A."/>
        </authorList>
    </citation>
    <scope>NUCLEOTIDE SEQUENCE [LARGE SCALE GENOMIC DNA]</scope>
</reference>
<dbReference type="EMBL" id="OU466858">
    <property type="protein sequence ID" value="CAH2043457.1"/>
    <property type="molecule type" value="Genomic_DNA"/>
</dbReference>
<protein>
    <submittedName>
        <fullName evidence="1">Uncharacterized protein</fullName>
    </submittedName>
</protein>
<proteinExistence type="predicted"/>
<sequence length="280" mass="31743">MTTHSIGTKKENLNSIQILFNCLSPTSVTQLGVVIYDMKGAEKPIGSAVTAMIDQTRRMRLADQSSASVPRIKARRSFKDKDPSEGRCKQTAREIASLLRNPSAFSHKKSAKRKTKAIKRQKLGFGSSSVACATKKHTTSDRISASHTLAERLANMRRHLQWLQQKCLSRRHLHWLQQKCLSSVKVINIFDVFQNHTAAKPGLTAGPCVGKPERNTVQERKYKIGSQMRFDAFSRKAFGNYYARTVIHKDNGVRLDTEVLQKKLRYVFYSCFSVFIHIKT</sequence>
<name>A0AAU9RHT5_THLAR</name>
<evidence type="ECO:0000313" key="2">
    <source>
        <dbReference type="Proteomes" id="UP000836841"/>
    </source>
</evidence>
<accession>A0AAU9RHT5</accession>
<dbReference type="Proteomes" id="UP000836841">
    <property type="component" value="Chromosome 2"/>
</dbReference>
<organism evidence="1 2">
    <name type="scientific">Thlaspi arvense</name>
    <name type="common">Field penny-cress</name>
    <dbReference type="NCBI Taxonomy" id="13288"/>
    <lineage>
        <taxon>Eukaryota</taxon>
        <taxon>Viridiplantae</taxon>
        <taxon>Streptophyta</taxon>
        <taxon>Embryophyta</taxon>
        <taxon>Tracheophyta</taxon>
        <taxon>Spermatophyta</taxon>
        <taxon>Magnoliopsida</taxon>
        <taxon>eudicotyledons</taxon>
        <taxon>Gunneridae</taxon>
        <taxon>Pentapetalae</taxon>
        <taxon>rosids</taxon>
        <taxon>malvids</taxon>
        <taxon>Brassicales</taxon>
        <taxon>Brassicaceae</taxon>
        <taxon>Thlaspideae</taxon>
        <taxon>Thlaspi</taxon>
    </lineage>
</organism>